<dbReference type="Proteomes" id="UP000231962">
    <property type="component" value="Unassembled WGS sequence"/>
</dbReference>
<organism evidence="2 4">
    <name type="scientific">Leptospira perolatii</name>
    <dbReference type="NCBI Taxonomy" id="2023191"/>
    <lineage>
        <taxon>Bacteria</taxon>
        <taxon>Pseudomonadati</taxon>
        <taxon>Spirochaetota</taxon>
        <taxon>Spirochaetia</taxon>
        <taxon>Leptospirales</taxon>
        <taxon>Leptospiraceae</taxon>
        <taxon>Leptospira</taxon>
    </lineage>
</organism>
<dbReference type="EMBL" id="NPDY01000010">
    <property type="protein sequence ID" value="PJZ69405.1"/>
    <property type="molecule type" value="Genomic_DNA"/>
</dbReference>
<comment type="caution">
    <text evidence="2">The sequence shown here is derived from an EMBL/GenBank/DDBJ whole genome shotgun (WGS) entry which is preliminary data.</text>
</comment>
<evidence type="ECO:0000313" key="1">
    <source>
        <dbReference type="EMBL" id="PJZ69405.1"/>
    </source>
</evidence>
<sequence length="104" mass="12004">MIIKSALSYKAGFSIREDPKMKIQKMIRVPLAVAILFAMNCAPKHFIYRLDPKKGGVYLSTWTSRAFDVKYRTFSCTVLGEELKCDKEIKITVDENYWKGGYLK</sequence>
<dbReference type="AlphaFoldDB" id="A0A2M9ZKF0"/>
<accession>A0A2M9ZKF0</accession>
<evidence type="ECO:0000313" key="4">
    <source>
        <dbReference type="Proteomes" id="UP000231990"/>
    </source>
</evidence>
<proteinExistence type="predicted"/>
<evidence type="ECO:0000313" key="2">
    <source>
        <dbReference type="EMBL" id="PJZ72540.1"/>
    </source>
</evidence>
<evidence type="ECO:0000313" key="3">
    <source>
        <dbReference type="Proteomes" id="UP000231962"/>
    </source>
</evidence>
<reference evidence="3 4" key="1">
    <citation type="submission" date="2017-07" db="EMBL/GenBank/DDBJ databases">
        <title>Leptospira spp. isolated from tropical soils.</title>
        <authorList>
            <person name="Thibeaux R."/>
            <person name="Iraola G."/>
            <person name="Ferres I."/>
            <person name="Bierque E."/>
            <person name="Girault D."/>
            <person name="Soupe-Gilbert M.-E."/>
            <person name="Picardeau M."/>
            <person name="Goarant C."/>
        </authorList>
    </citation>
    <scope>NUCLEOTIDE SEQUENCE [LARGE SCALE GENOMIC DNA]</scope>
    <source>
        <strain evidence="2 4">FH1-B-B1</strain>
        <strain evidence="1 3">FH1-B-C1</strain>
    </source>
</reference>
<protein>
    <submittedName>
        <fullName evidence="2">Uncharacterized protein</fullName>
    </submittedName>
</protein>
<dbReference type="EMBL" id="NPDZ01000009">
    <property type="protein sequence ID" value="PJZ72540.1"/>
    <property type="molecule type" value="Genomic_DNA"/>
</dbReference>
<gene>
    <name evidence="1" type="ORF">CH360_11685</name>
    <name evidence="2" type="ORF">CH373_14120</name>
</gene>
<name>A0A2M9ZKF0_9LEPT</name>
<dbReference type="Proteomes" id="UP000231990">
    <property type="component" value="Unassembled WGS sequence"/>
</dbReference>
<keyword evidence="3" id="KW-1185">Reference proteome</keyword>